<feature type="compositionally biased region" description="Basic and acidic residues" evidence="1">
    <location>
        <begin position="34"/>
        <end position="45"/>
    </location>
</feature>
<evidence type="ECO:0000313" key="3">
    <source>
        <dbReference type="Proteomes" id="UP000800094"/>
    </source>
</evidence>
<feature type="region of interest" description="Disordered" evidence="1">
    <location>
        <begin position="1"/>
        <end position="91"/>
    </location>
</feature>
<feature type="compositionally biased region" description="Polar residues" evidence="1">
    <location>
        <begin position="1"/>
        <end position="21"/>
    </location>
</feature>
<feature type="region of interest" description="Disordered" evidence="1">
    <location>
        <begin position="260"/>
        <end position="340"/>
    </location>
</feature>
<dbReference type="AlphaFoldDB" id="A0A6A6I046"/>
<reference evidence="2" key="1">
    <citation type="journal article" date="2020" name="Stud. Mycol.">
        <title>101 Dothideomycetes genomes: a test case for predicting lifestyles and emergence of pathogens.</title>
        <authorList>
            <person name="Haridas S."/>
            <person name="Albert R."/>
            <person name="Binder M."/>
            <person name="Bloem J."/>
            <person name="Labutti K."/>
            <person name="Salamov A."/>
            <person name="Andreopoulos B."/>
            <person name="Baker S."/>
            <person name="Barry K."/>
            <person name="Bills G."/>
            <person name="Bluhm B."/>
            <person name="Cannon C."/>
            <person name="Castanera R."/>
            <person name="Culley D."/>
            <person name="Daum C."/>
            <person name="Ezra D."/>
            <person name="Gonzalez J."/>
            <person name="Henrissat B."/>
            <person name="Kuo A."/>
            <person name="Liang C."/>
            <person name="Lipzen A."/>
            <person name="Lutzoni F."/>
            <person name="Magnuson J."/>
            <person name="Mondo S."/>
            <person name="Nolan M."/>
            <person name="Ohm R."/>
            <person name="Pangilinan J."/>
            <person name="Park H.-J."/>
            <person name="Ramirez L."/>
            <person name="Alfaro M."/>
            <person name="Sun H."/>
            <person name="Tritt A."/>
            <person name="Yoshinaga Y."/>
            <person name="Zwiers L.-H."/>
            <person name="Turgeon B."/>
            <person name="Goodwin S."/>
            <person name="Spatafora J."/>
            <person name="Crous P."/>
            <person name="Grigoriev I."/>
        </authorList>
    </citation>
    <scope>NUCLEOTIDE SEQUENCE</scope>
    <source>
        <strain evidence="2">CBS 122368</strain>
    </source>
</reference>
<dbReference type="OrthoDB" id="5138418at2759"/>
<protein>
    <submittedName>
        <fullName evidence="2">Uncharacterized protein</fullName>
    </submittedName>
</protein>
<feature type="compositionally biased region" description="Polar residues" evidence="1">
    <location>
        <begin position="423"/>
        <end position="434"/>
    </location>
</feature>
<dbReference type="Proteomes" id="UP000800094">
    <property type="component" value="Unassembled WGS sequence"/>
</dbReference>
<feature type="compositionally biased region" description="Polar residues" evidence="1">
    <location>
        <begin position="72"/>
        <end position="85"/>
    </location>
</feature>
<name>A0A6A6I046_9PLEO</name>
<accession>A0A6A6I046</accession>
<evidence type="ECO:0000313" key="2">
    <source>
        <dbReference type="EMBL" id="KAF2242940.1"/>
    </source>
</evidence>
<evidence type="ECO:0000256" key="1">
    <source>
        <dbReference type="SAM" id="MobiDB-lite"/>
    </source>
</evidence>
<dbReference type="GeneID" id="54587330"/>
<organism evidence="2 3">
    <name type="scientific">Trematosphaeria pertusa</name>
    <dbReference type="NCBI Taxonomy" id="390896"/>
    <lineage>
        <taxon>Eukaryota</taxon>
        <taxon>Fungi</taxon>
        <taxon>Dikarya</taxon>
        <taxon>Ascomycota</taxon>
        <taxon>Pezizomycotina</taxon>
        <taxon>Dothideomycetes</taxon>
        <taxon>Pleosporomycetidae</taxon>
        <taxon>Pleosporales</taxon>
        <taxon>Massarineae</taxon>
        <taxon>Trematosphaeriaceae</taxon>
        <taxon>Trematosphaeria</taxon>
    </lineage>
</organism>
<sequence length="434" mass="48078">MPGTLTQTPQRGCSDAPTTLFQPAPRYATASETSSRHLIDSDVHGTRKRSRYDGYFDTPSSASHTLAADPWTDNSLDYSRSSNVRSPPPLANDRYELAGGTESMDKFVRQNGIYDDYDQLEKQRGMWSTAATPSCGLQDQFQSVGMQSTPNGTKPWMLNQIMSIVGGVAGKLIHFCAVPFRGFQAGGGQAYPFEANGEVAAKLGLQDDPFIDQSTGPIKLAPPGNYPEDDYGVLSIESLENERPRMSKRLRTGENWVMVDKDGAMESRPASPRLSERRVPNHARSPSQIPRPLSRAGASTPVPKRPSLIPVSRRSTLDRKALHGASKAPTTGTYSTPRCYSRQSYGSPVMFENKTDKNKSNSPLPAESQRLINKMRREKLEDDARMRRMSSQMNTLLREAREALGSKFEVEVEYMDDGANDGDSYSGQTDLYRR</sequence>
<keyword evidence="3" id="KW-1185">Reference proteome</keyword>
<gene>
    <name evidence="2" type="ORF">BU26DRAFT_570358</name>
</gene>
<dbReference type="RefSeq" id="XP_033677944.1">
    <property type="nucleotide sequence ID" value="XM_033834000.1"/>
</dbReference>
<feature type="compositionally biased region" description="Polar residues" evidence="1">
    <location>
        <begin position="328"/>
        <end position="340"/>
    </location>
</feature>
<feature type="region of interest" description="Disordered" evidence="1">
    <location>
        <begin position="415"/>
        <end position="434"/>
    </location>
</feature>
<dbReference type="EMBL" id="ML987206">
    <property type="protein sequence ID" value="KAF2242940.1"/>
    <property type="molecule type" value="Genomic_DNA"/>
</dbReference>
<proteinExistence type="predicted"/>